<evidence type="ECO:0000313" key="3">
    <source>
        <dbReference type="Proteomes" id="UP000177605"/>
    </source>
</evidence>
<feature type="transmembrane region" description="Helical" evidence="1">
    <location>
        <begin position="12"/>
        <end position="31"/>
    </location>
</feature>
<organism evidence="2 3">
    <name type="scientific">Candidatus Yanofskybacteria bacterium RIFCSPHIGHO2_01_FULL_48_25b</name>
    <dbReference type="NCBI Taxonomy" id="1802672"/>
    <lineage>
        <taxon>Bacteria</taxon>
        <taxon>Candidatus Yanofskyibacteriota</taxon>
    </lineage>
</organism>
<keyword evidence="1" id="KW-0472">Membrane</keyword>
<name>A0A1F8F1Q7_9BACT</name>
<keyword evidence="1" id="KW-0812">Transmembrane</keyword>
<comment type="caution">
    <text evidence="2">The sequence shown here is derived from an EMBL/GenBank/DDBJ whole genome shotgun (WGS) entry which is preliminary data.</text>
</comment>
<keyword evidence="1" id="KW-1133">Transmembrane helix</keyword>
<feature type="transmembrane region" description="Helical" evidence="1">
    <location>
        <begin position="90"/>
        <end position="111"/>
    </location>
</feature>
<dbReference type="AlphaFoldDB" id="A0A1F8F1Q7"/>
<evidence type="ECO:0000313" key="2">
    <source>
        <dbReference type="EMBL" id="OGN07074.1"/>
    </source>
</evidence>
<dbReference type="Proteomes" id="UP000177605">
    <property type="component" value="Unassembled WGS sequence"/>
</dbReference>
<evidence type="ECO:0000256" key="1">
    <source>
        <dbReference type="SAM" id="Phobius"/>
    </source>
</evidence>
<sequence length="127" mass="13765">MKFLKIRYLSKGLFPISYFLFPLFALADLPAGNAVTLADVDSIVRILARFLITMSAIAMVVFIVLSGIMTMLAQADPGKFTKGMLRLKHAVYGAAVVLATGVIINTVAAVVDRSFFCQISILGICLY</sequence>
<accession>A0A1F8F1Q7</accession>
<proteinExistence type="predicted"/>
<gene>
    <name evidence="2" type="ORF">A2669_02385</name>
</gene>
<reference evidence="2 3" key="1">
    <citation type="journal article" date="2016" name="Nat. Commun.">
        <title>Thousands of microbial genomes shed light on interconnected biogeochemical processes in an aquifer system.</title>
        <authorList>
            <person name="Anantharaman K."/>
            <person name="Brown C.T."/>
            <person name="Hug L.A."/>
            <person name="Sharon I."/>
            <person name="Castelle C.J."/>
            <person name="Probst A.J."/>
            <person name="Thomas B.C."/>
            <person name="Singh A."/>
            <person name="Wilkins M.J."/>
            <person name="Karaoz U."/>
            <person name="Brodie E.L."/>
            <person name="Williams K.H."/>
            <person name="Hubbard S.S."/>
            <person name="Banfield J.F."/>
        </authorList>
    </citation>
    <scope>NUCLEOTIDE SEQUENCE [LARGE SCALE GENOMIC DNA]</scope>
</reference>
<protein>
    <submittedName>
        <fullName evidence="2">Uncharacterized protein</fullName>
    </submittedName>
</protein>
<dbReference type="EMBL" id="MGJM01000004">
    <property type="protein sequence ID" value="OGN07074.1"/>
    <property type="molecule type" value="Genomic_DNA"/>
</dbReference>
<feature type="transmembrane region" description="Helical" evidence="1">
    <location>
        <begin position="43"/>
        <end position="69"/>
    </location>
</feature>